<name>A0A848DFG6_9PSEU</name>
<evidence type="ECO:0000313" key="2">
    <source>
        <dbReference type="EMBL" id="NMH91281.1"/>
    </source>
</evidence>
<keyword evidence="3" id="KW-1185">Reference proteome</keyword>
<dbReference type="AlphaFoldDB" id="A0A848DFG6"/>
<reference evidence="2 3" key="1">
    <citation type="submission" date="2020-04" db="EMBL/GenBank/DDBJ databases">
        <authorList>
            <person name="Klaysubun C."/>
            <person name="Duangmal K."/>
            <person name="Lipun K."/>
        </authorList>
    </citation>
    <scope>NUCLEOTIDE SEQUENCE [LARGE SCALE GENOMIC DNA]</scope>
    <source>
        <strain evidence="2 3">DSM 45300</strain>
    </source>
</reference>
<organism evidence="2 3">
    <name type="scientific">Pseudonocardia bannensis</name>
    <dbReference type="NCBI Taxonomy" id="630973"/>
    <lineage>
        <taxon>Bacteria</taxon>
        <taxon>Bacillati</taxon>
        <taxon>Actinomycetota</taxon>
        <taxon>Actinomycetes</taxon>
        <taxon>Pseudonocardiales</taxon>
        <taxon>Pseudonocardiaceae</taxon>
        <taxon>Pseudonocardia</taxon>
    </lineage>
</organism>
<accession>A0A848DFG6</accession>
<gene>
    <name evidence="2" type="ORF">HF519_06685</name>
</gene>
<feature type="region of interest" description="Disordered" evidence="1">
    <location>
        <begin position="48"/>
        <end position="70"/>
    </location>
</feature>
<protein>
    <submittedName>
        <fullName evidence="2">Uncharacterized protein</fullName>
    </submittedName>
</protein>
<sequence>MASVNLKPVNRRALRRYGEFWRSLQLVAAALAQAELVAQKAADAQPARASAGGTAHWSAPTAQELRSSAKKAGQALHVMAASAKKWEAELVSREWRR</sequence>
<dbReference type="Proteomes" id="UP000586918">
    <property type="component" value="Unassembled WGS sequence"/>
</dbReference>
<evidence type="ECO:0000313" key="3">
    <source>
        <dbReference type="Proteomes" id="UP000586918"/>
    </source>
</evidence>
<dbReference type="EMBL" id="JAAXKZ010000015">
    <property type="protein sequence ID" value="NMH91281.1"/>
    <property type="molecule type" value="Genomic_DNA"/>
</dbReference>
<comment type="caution">
    <text evidence="2">The sequence shown here is derived from an EMBL/GenBank/DDBJ whole genome shotgun (WGS) entry which is preliminary data.</text>
</comment>
<proteinExistence type="predicted"/>
<evidence type="ECO:0000256" key="1">
    <source>
        <dbReference type="SAM" id="MobiDB-lite"/>
    </source>
</evidence>